<keyword evidence="2" id="KW-1185">Reference proteome</keyword>
<evidence type="ECO:0000313" key="1">
    <source>
        <dbReference type="EMBL" id="MFC0213969.1"/>
    </source>
</evidence>
<comment type="caution">
    <text evidence="1">The sequence shown here is derived from an EMBL/GenBank/DDBJ whole genome shotgun (WGS) entry which is preliminary data.</text>
</comment>
<accession>A0ABV6DMU8</accession>
<dbReference type="EMBL" id="JBHLWN010000067">
    <property type="protein sequence ID" value="MFC0213969.1"/>
    <property type="molecule type" value="Genomic_DNA"/>
</dbReference>
<gene>
    <name evidence="1" type="ORF">ACFFK0_16180</name>
</gene>
<proteinExistence type="predicted"/>
<sequence length="135" mass="14543">MIKRLITVGTLAITMTMSTGLTKSNAEALQPRHVDVDNHEAAADLDRFLAALGASDQQQISDALYEGRSLADIAEANGKPAQDIIELQVAQLSEQLYLRMASGQLSPSDYYAQLKELPAIVYESVYGIAAESSTV</sequence>
<organism evidence="1 2">
    <name type="scientific">Paenibacillus chartarius</name>
    <dbReference type="NCBI Taxonomy" id="747481"/>
    <lineage>
        <taxon>Bacteria</taxon>
        <taxon>Bacillati</taxon>
        <taxon>Bacillota</taxon>
        <taxon>Bacilli</taxon>
        <taxon>Bacillales</taxon>
        <taxon>Paenibacillaceae</taxon>
        <taxon>Paenibacillus</taxon>
    </lineage>
</organism>
<protein>
    <submittedName>
        <fullName evidence="1">Uncharacterized protein</fullName>
    </submittedName>
</protein>
<dbReference type="RefSeq" id="WP_377471304.1">
    <property type="nucleotide sequence ID" value="NZ_JBHLWN010000067.1"/>
</dbReference>
<reference evidence="1 2" key="1">
    <citation type="submission" date="2024-09" db="EMBL/GenBank/DDBJ databases">
        <authorList>
            <person name="Sun Q."/>
            <person name="Mori K."/>
        </authorList>
    </citation>
    <scope>NUCLEOTIDE SEQUENCE [LARGE SCALE GENOMIC DNA]</scope>
    <source>
        <strain evidence="1 2">CCM 7759</strain>
    </source>
</reference>
<name>A0ABV6DMU8_9BACL</name>
<dbReference type="Proteomes" id="UP001589776">
    <property type="component" value="Unassembled WGS sequence"/>
</dbReference>
<evidence type="ECO:0000313" key="2">
    <source>
        <dbReference type="Proteomes" id="UP001589776"/>
    </source>
</evidence>